<dbReference type="InterPro" id="IPR039767">
    <property type="entry name" value="RALBP1"/>
</dbReference>
<feature type="compositionally biased region" description="Basic and acidic residues" evidence="3">
    <location>
        <begin position="97"/>
        <end position="127"/>
    </location>
</feature>
<dbReference type="AlphaFoldDB" id="A0A1J1IDF8"/>
<evidence type="ECO:0000259" key="4">
    <source>
        <dbReference type="PROSITE" id="PS50238"/>
    </source>
</evidence>
<organism evidence="5 6">
    <name type="scientific">Clunio marinus</name>
    <dbReference type="NCBI Taxonomy" id="568069"/>
    <lineage>
        <taxon>Eukaryota</taxon>
        <taxon>Metazoa</taxon>
        <taxon>Ecdysozoa</taxon>
        <taxon>Arthropoda</taxon>
        <taxon>Hexapoda</taxon>
        <taxon>Insecta</taxon>
        <taxon>Pterygota</taxon>
        <taxon>Neoptera</taxon>
        <taxon>Endopterygota</taxon>
        <taxon>Diptera</taxon>
        <taxon>Nematocera</taxon>
        <taxon>Chironomoidea</taxon>
        <taxon>Chironomidae</taxon>
        <taxon>Clunio</taxon>
    </lineage>
</organism>
<dbReference type="Gene3D" id="1.10.555.10">
    <property type="entry name" value="Rho GTPase activation protein"/>
    <property type="match status" value="1"/>
</dbReference>
<feature type="compositionally biased region" description="Basic residues" evidence="3">
    <location>
        <begin position="128"/>
        <end position="139"/>
    </location>
</feature>
<dbReference type="InterPro" id="IPR049041">
    <property type="entry name" value="RalBP1-like_Ral-bd"/>
</dbReference>
<dbReference type="Pfam" id="PF00620">
    <property type="entry name" value="RhoGAP"/>
    <property type="match status" value="1"/>
</dbReference>
<feature type="coiled-coil region" evidence="2">
    <location>
        <begin position="494"/>
        <end position="528"/>
    </location>
</feature>
<dbReference type="Gene3D" id="1.20.58.90">
    <property type="match status" value="1"/>
</dbReference>
<evidence type="ECO:0000256" key="3">
    <source>
        <dbReference type="SAM" id="MobiDB-lite"/>
    </source>
</evidence>
<feature type="region of interest" description="Disordered" evidence="3">
    <location>
        <begin position="1"/>
        <end position="142"/>
    </location>
</feature>
<dbReference type="SUPFAM" id="SSF48350">
    <property type="entry name" value="GTPase activation domain, GAP"/>
    <property type="match status" value="1"/>
</dbReference>
<feature type="domain" description="Rho-GAP" evidence="4">
    <location>
        <begin position="161"/>
        <end position="363"/>
    </location>
</feature>
<dbReference type="OrthoDB" id="10033734at2759"/>
<dbReference type="InterPro" id="IPR000198">
    <property type="entry name" value="RhoGAP_dom"/>
</dbReference>
<dbReference type="GO" id="GO:0031267">
    <property type="term" value="F:small GTPase binding"/>
    <property type="evidence" value="ECO:0007669"/>
    <property type="project" value="InterPro"/>
</dbReference>
<feature type="compositionally biased region" description="Basic and acidic residues" evidence="3">
    <location>
        <begin position="45"/>
        <end position="62"/>
    </location>
</feature>
<evidence type="ECO:0000313" key="6">
    <source>
        <dbReference type="Proteomes" id="UP000183832"/>
    </source>
</evidence>
<dbReference type="GO" id="GO:0007264">
    <property type="term" value="P:small GTPase-mediated signal transduction"/>
    <property type="evidence" value="ECO:0007669"/>
    <property type="project" value="InterPro"/>
</dbReference>
<keyword evidence="6" id="KW-1185">Reference proteome</keyword>
<dbReference type="Proteomes" id="UP000183832">
    <property type="component" value="Unassembled WGS sequence"/>
</dbReference>
<dbReference type="PANTHER" id="PTHR12783">
    <property type="entry name" value="RALA BINDING PROTEIN 1 RALBP1"/>
    <property type="match status" value="1"/>
</dbReference>
<sequence>MEMDDSSSPDEKEFPGLYEKNSSKNKKGGGEENESNSSENLTLKKGSEKKDKKSKDKKDRQSYEALGGESEEDEPESRLFRSPSKSKKSKTFKFPSSKKEKREKSQEPSKDTADGTKDKKSKDDPKSEKKKLKKDKKSKSNVLPSGETVFELGDIQPIFGVSLGLAVERSRCHDNVKIPLVVRNCIDYLQEHGLQSEQIYKTEGIKTRLMHLRKCYNNRESQDEELDVPTACSLLKAYLQDLPEPILTTELITRFEEASSLPDVSKQAVELESLIEQLPKCNQILLAWLSRHFSCVIDHEKHNKLNAQSLAVLLSPVLQMSHRLMITILCHAETLFADVELHKYVPPITSTSPNLLETPEEISMELRKQESLLSQIHSEMNAGFVTKRREEELWETQRIITQLKRKLRTFEKRHDSMQKSMDTEAVEEAIDFTLQTTETVAPTETKIPQDIPETIPEQNSQPSNNETAVDINKVYVAENGFMTLHKDHPEYLNLIRLQLENQELMNWKQQLQARISVERAECVRLKRLINSEEPQNEVVTSVNVDDPEYGRLVEQYMKENSLLEQKRILLSKEIFDENISLIQLQVDLAMKQFIH</sequence>
<name>A0A1J1IDF8_9DIPT</name>
<dbReference type="STRING" id="568069.A0A1J1IDF8"/>
<accession>A0A1J1IDF8</accession>
<dbReference type="PANTHER" id="PTHR12783:SF5">
    <property type="entry name" value="RALA-BINDING PROTEIN 1"/>
    <property type="match status" value="1"/>
</dbReference>
<dbReference type="EMBL" id="CVRI01000047">
    <property type="protein sequence ID" value="CRK98301.1"/>
    <property type="molecule type" value="Genomic_DNA"/>
</dbReference>
<dbReference type="PROSITE" id="PS50238">
    <property type="entry name" value="RHOGAP"/>
    <property type="match status" value="1"/>
</dbReference>
<evidence type="ECO:0000256" key="1">
    <source>
        <dbReference type="ARBA" id="ARBA00022468"/>
    </source>
</evidence>
<dbReference type="SMART" id="SM00324">
    <property type="entry name" value="RhoGAP"/>
    <property type="match status" value="1"/>
</dbReference>
<evidence type="ECO:0000256" key="2">
    <source>
        <dbReference type="SAM" id="Coils"/>
    </source>
</evidence>
<keyword evidence="2" id="KW-0175">Coiled coil</keyword>
<keyword evidence="1" id="KW-0343">GTPase activation</keyword>
<reference evidence="5 6" key="1">
    <citation type="submission" date="2015-04" db="EMBL/GenBank/DDBJ databases">
        <authorList>
            <person name="Syromyatnikov M.Y."/>
            <person name="Popov V.N."/>
        </authorList>
    </citation>
    <scope>NUCLEOTIDE SEQUENCE [LARGE SCALE GENOMIC DNA]</scope>
</reference>
<evidence type="ECO:0000313" key="5">
    <source>
        <dbReference type="EMBL" id="CRK98301.1"/>
    </source>
</evidence>
<dbReference type="GO" id="GO:0005096">
    <property type="term" value="F:GTPase activator activity"/>
    <property type="evidence" value="ECO:0007669"/>
    <property type="project" value="UniProtKB-KW"/>
</dbReference>
<dbReference type="Pfam" id="PF20924">
    <property type="entry name" value="RLIP76_Ral-bd"/>
    <property type="match status" value="1"/>
</dbReference>
<protein>
    <submittedName>
        <fullName evidence="5">CLUMA_CG011663, isoform A</fullName>
    </submittedName>
</protein>
<proteinExistence type="predicted"/>
<dbReference type="InterPro" id="IPR008936">
    <property type="entry name" value="Rho_GTPase_activation_prot"/>
</dbReference>
<gene>
    <name evidence="5" type="ORF">CLUMA_CG011663</name>
</gene>